<reference evidence="3" key="1">
    <citation type="submission" date="2017-02" db="EMBL/GenBank/DDBJ databases">
        <authorList>
            <person name="Varghese N."/>
            <person name="Submissions S."/>
        </authorList>
    </citation>
    <scope>NUCLEOTIDE SEQUENCE [LARGE SCALE GENOMIC DNA]</scope>
    <source>
        <strain evidence="3">VKM Ac-2052</strain>
    </source>
</reference>
<dbReference type="PANTHER" id="PTHR33164:SF104">
    <property type="entry name" value="TRANSCRIPTIONAL REGULATORY PROTEIN"/>
    <property type="match status" value="1"/>
</dbReference>
<dbReference type="GO" id="GO:0003700">
    <property type="term" value="F:DNA-binding transcription factor activity"/>
    <property type="evidence" value="ECO:0007669"/>
    <property type="project" value="InterPro"/>
</dbReference>
<gene>
    <name evidence="2" type="ORF">SAMN06295879_0263</name>
</gene>
<sequence length="147" mass="16280">MTKPASPVDAWESLFRAQVAVMRQIASEFPSDVISLNEYDVLFTLTRSENRTLRIRELNENVLLTQPSISRLVDRLSARGLVTKLTDPNDGRGTLVSLTDAGFALFRDAARIHGRSITSRMSTALSPDELTELARLTGKLYASVTAR</sequence>
<dbReference type="PRINTS" id="PR00598">
    <property type="entry name" value="HTHMARR"/>
</dbReference>
<feature type="domain" description="HTH marR-type" evidence="1">
    <location>
        <begin position="1"/>
        <end position="142"/>
    </location>
</feature>
<dbReference type="PROSITE" id="PS50995">
    <property type="entry name" value="HTH_MARR_2"/>
    <property type="match status" value="1"/>
</dbReference>
<evidence type="ECO:0000313" key="3">
    <source>
        <dbReference type="Proteomes" id="UP000189735"/>
    </source>
</evidence>
<dbReference type="Proteomes" id="UP000189735">
    <property type="component" value="Unassembled WGS sequence"/>
</dbReference>
<dbReference type="InterPro" id="IPR039422">
    <property type="entry name" value="MarR/SlyA-like"/>
</dbReference>
<accession>A0A1T4WV27</accession>
<dbReference type="SMART" id="SM00347">
    <property type="entry name" value="HTH_MARR"/>
    <property type="match status" value="1"/>
</dbReference>
<dbReference type="InterPro" id="IPR036388">
    <property type="entry name" value="WH-like_DNA-bd_sf"/>
</dbReference>
<dbReference type="GO" id="GO:0006950">
    <property type="term" value="P:response to stress"/>
    <property type="evidence" value="ECO:0007669"/>
    <property type="project" value="TreeGrafter"/>
</dbReference>
<dbReference type="InterPro" id="IPR000835">
    <property type="entry name" value="HTH_MarR-typ"/>
</dbReference>
<protein>
    <submittedName>
        <fullName evidence="2">Transcriptional regulator, MarR family</fullName>
    </submittedName>
</protein>
<dbReference type="Pfam" id="PF12802">
    <property type="entry name" value="MarR_2"/>
    <property type="match status" value="1"/>
</dbReference>
<dbReference type="SUPFAM" id="SSF46785">
    <property type="entry name" value="Winged helix' DNA-binding domain"/>
    <property type="match status" value="1"/>
</dbReference>
<name>A0A1T4WV27_9MICO</name>
<proteinExistence type="predicted"/>
<organism evidence="2 3">
    <name type="scientific">Agreia bicolorata</name>
    <dbReference type="NCBI Taxonomy" id="110935"/>
    <lineage>
        <taxon>Bacteria</taxon>
        <taxon>Bacillati</taxon>
        <taxon>Actinomycetota</taxon>
        <taxon>Actinomycetes</taxon>
        <taxon>Micrococcales</taxon>
        <taxon>Microbacteriaceae</taxon>
        <taxon>Agreia</taxon>
    </lineage>
</organism>
<dbReference type="PANTHER" id="PTHR33164">
    <property type="entry name" value="TRANSCRIPTIONAL REGULATOR, MARR FAMILY"/>
    <property type="match status" value="1"/>
</dbReference>
<evidence type="ECO:0000313" key="2">
    <source>
        <dbReference type="EMBL" id="SKA80967.1"/>
    </source>
</evidence>
<evidence type="ECO:0000259" key="1">
    <source>
        <dbReference type="PROSITE" id="PS50995"/>
    </source>
</evidence>
<dbReference type="AlphaFoldDB" id="A0A1T4WV27"/>
<dbReference type="InterPro" id="IPR036390">
    <property type="entry name" value="WH_DNA-bd_sf"/>
</dbReference>
<dbReference type="Gene3D" id="1.10.10.10">
    <property type="entry name" value="Winged helix-like DNA-binding domain superfamily/Winged helix DNA-binding domain"/>
    <property type="match status" value="1"/>
</dbReference>
<dbReference type="EMBL" id="FUYG01000001">
    <property type="protein sequence ID" value="SKA80967.1"/>
    <property type="molecule type" value="Genomic_DNA"/>
</dbReference>
<dbReference type="RefSeq" id="WP_078713073.1">
    <property type="nucleotide sequence ID" value="NZ_FUYG01000001.1"/>
</dbReference>